<accession>A0ABT4SN09</accession>
<feature type="domain" description="Major facilitator superfamily (MFS) profile" evidence="8">
    <location>
        <begin position="1"/>
        <end position="111"/>
    </location>
</feature>
<evidence type="ECO:0000256" key="5">
    <source>
        <dbReference type="ARBA" id="ARBA00022989"/>
    </source>
</evidence>
<feature type="transmembrane region" description="Helical" evidence="7">
    <location>
        <begin position="57"/>
        <end position="75"/>
    </location>
</feature>
<keyword evidence="4 7" id="KW-0812">Transmembrane</keyword>
<dbReference type="RefSeq" id="WP_270159209.1">
    <property type="nucleotide sequence ID" value="NZ_JAPNNL010000220.1"/>
</dbReference>
<keyword evidence="2" id="KW-0813">Transport</keyword>
<comment type="subcellular location">
    <subcellularLocation>
        <location evidence="1">Cell membrane</location>
        <topology evidence="1">Multi-pass membrane protein</topology>
    </subcellularLocation>
</comment>
<dbReference type="InterPro" id="IPR036259">
    <property type="entry name" value="MFS_trans_sf"/>
</dbReference>
<evidence type="ECO:0000256" key="1">
    <source>
        <dbReference type="ARBA" id="ARBA00004651"/>
    </source>
</evidence>
<evidence type="ECO:0000256" key="6">
    <source>
        <dbReference type="ARBA" id="ARBA00023136"/>
    </source>
</evidence>
<evidence type="ECO:0000313" key="9">
    <source>
        <dbReference type="EMBL" id="MDA0638276.1"/>
    </source>
</evidence>
<protein>
    <submittedName>
        <fullName evidence="9">MFS transporter</fullName>
    </submittedName>
</protein>
<dbReference type="PANTHER" id="PTHR42718:SF46">
    <property type="entry name" value="BLR6921 PROTEIN"/>
    <property type="match status" value="1"/>
</dbReference>
<name>A0ABT4SN09_9ACTN</name>
<evidence type="ECO:0000256" key="7">
    <source>
        <dbReference type="SAM" id="Phobius"/>
    </source>
</evidence>
<dbReference type="EMBL" id="JAPNNL010000220">
    <property type="protein sequence ID" value="MDA0638276.1"/>
    <property type="molecule type" value="Genomic_DNA"/>
</dbReference>
<proteinExistence type="predicted"/>
<evidence type="ECO:0000256" key="2">
    <source>
        <dbReference type="ARBA" id="ARBA00022448"/>
    </source>
</evidence>
<dbReference type="PANTHER" id="PTHR42718">
    <property type="entry name" value="MAJOR FACILITATOR SUPERFAMILY MULTIDRUG TRANSPORTER MFSC"/>
    <property type="match status" value="1"/>
</dbReference>
<evidence type="ECO:0000256" key="4">
    <source>
        <dbReference type="ARBA" id="ARBA00022692"/>
    </source>
</evidence>
<dbReference type="InterPro" id="IPR011701">
    <property type="entry name" value="MFS"/>
</dbReference>
<evidence type="ECO:0000313" key="10">
    <source>
        <dbReference type="Proteomes" id="UP001144036"/>
    </source>
</evidence>
<dbReference type="Pfam" id="PF07690">
    <property type="entry name" value="MFS_1"/>
    <property type="match status" value="1"/>
</dbReference>
<dbReference type="InterPro" id="IPR020846">
    <property type="entry name" value="MFS_dom"/>
</dbReference>
<comment type="caution">
    <text evidence="9">The sequence shown here is derived from an EMBL/GenBank/DDBJ whole genome shotgun (WGS) entry which is preliminary data.</text>
</comment>
<dbReference type="Gene3D" id="1.20.1720.10">
    <property type="entry name" value="Multidrug resistance protein D"/>
    <property type="match status" value="1"/>
</dbReference>
<evidence type="ECO:0000256" key="3">
    <source>
        <dbReference type="ARBA" id="ARBA00022475"/>
    </source>
</evidence>
<feature type="transmembrane region" description="Helical" evidence="7">
    <location>
        <begin position="26"/>
        <end position="45"/>
    </location>
</feature>
<keyword evidence="5 7" id="KW-1133">Transmembrane helix</keyword>
<reference evidence="9" key="1">
    <citation type="submission" date="2022-11" db="EMBL/GenBank/DDBJ databases">
        <title>Nonomuraea corallina sp. nov., a new species of the genus Nonomuraea isolated from sea side sediment in Thai sea.</title>
        <authorList>
            <person name="Ngamcharungchit C."/>
            <person name="Matsumoto A."/>
            <person name="Suriyachadkun C."/>
            <person name="Panbangred W."/>
            <person name="Inahashi Y."/>
            <person name="Intra B."/>
        </authorList>
    </citation>
    <scope>NUCLEOTIDE SEQUENCE</scope>
    <source>
        <strain evidence="9">MCN248</strain>
    </source>
</reference>
<evidence type="ECO:0000259" key="8">
    <source>
        <dbReference type="PROSITE" id="PS50850"/>
    </source>
</evidence>
<keyword evidence="3" id="KW-1003">Cell membrane</keyword>
<sequence length="111" mass="11248">MLILDVTVVAIALPHIETDLGLSREALTWTVSAYTLTFGGLMLLGGRIADLAGAKPVLLTGLLVFTGASLAAGLAETAAMLVGARIAQGIGAALLWVTSCSWRGSGGRGLL</sequence>
<gene>
    <name evidence="9" type="ORF">OUY22_33125</name>
</gene>
<organism evidence="9 10">
    <name type="scientific">Nonomuraea corallina</name>
    <dbReference type="NCBI Taxonomy" id="2989783"/>
    <lineage>
        <taxon>Bacteria</taxon>
        <taxon>Bacillati</taxon>
        <taxon>Actinomycetota</taxon>
        <taxon>Actinomycetes</taxon>
        <taxon>Streptosporangiales</taxon>
        <taxon>Streptosporangiaceae</taxon>
        <taxon>Nonomuraea</taxon>
    </lineage>
</organism>
<keyword evidence="6 7" id="KW-0472">Membrane</keyword>
<dbReference type="SUPFAM" id="SSF103473">
    <property type="entry name" value="MFS general substrate transporter"/>
    <property type="match status" value="1"/>
</dbReference>
<keyword evidence="10" id="KW-1185">Reference proteome</keyword>
<dbReference type="PROSITE" id="PS50850">
    <property type="entry name" value="MFS"/>
    <property type="match status" value="1"/>
</dbReference>
<dbReference type="Proteomes" id="UP001144036">
    <property type="component" value="Unassembled WGS sequence"/>
</dbReference>